<gene>
    <name evidence="1" type="ORF">D5086_003619</name>
</gene>
<sequence length="897" mass="101805">MPKPNSLSNLFRAAFKTTNTSTASAGDRTRESFITILESKTHSKKPPKPKTSSESEKQPKAKVKPQPPPSPAVNSSLHALKLEDSDFEESVANPTMQDITKIINDGVKINTPDSEEAEDEELVKKALEIPWLSRLKNNNIGMLRKDVSRERKQKWVFTYSQVNHINRIVDTCADKLGTDNAMEVFGKLGRETGLKEFNALMKKYIEQCRETDDESVAMKHISAVLQLFKSMKEQGFSIEEETYGPFLILLIDMGMVEEFHFFSDIIKDTNPSKNARLGYYDMLLYIGVNDEEKIQELCSYICIDDGDNNISLRENYLLALCESDQKNYLLQLLGTMDITKFSSLDHLASIFKSLGRLSLESFAKKFLLVLKSCDYGAEDISTLIFSYATSIPNLVVEDVVSKFKTLHTIMKMSPSSTSYEKLVVYNCNLLKVHLALDIVDQMCKEGLTISINTIHSILNASEESFDFNLVRRIYSLIYHLDLTPNNETFRSMISLSVKMKDFEGAYGLLDDLKKLNLAPTASMYNAIMGGYFREKNIRGALMVLKQMKLADVKPDSSSYSYLISNCNNEEEIIKYYEEMKVAGIQVSKQIFMALINAYATCGQFEKAKQVLLDKEFPIKHLNEIRSVLVSALASHGQMTDALNLYEEIKRAGSNLEPKAVISLIEYIDSEGEQSRLLKLLEELDDPNYWVDGCFRVILYCIRNKDLRSAVDLLKQLKDRFSDDELAMEVLFDEVFSQVAETEPADVQIGMDLLQAIKDELGASPSRKCLDFLLTACVNAKDLGNSLLVWKEYQAAGLPYNVTSYLRMYQALLASGGHVSAKVMLNKIPKDDPHVRIKTNQGPCVRSSIHIFFVIVTNEDDMPRLKLKKWILLCIELSSMFGKELWAPCLFYDWEKWQ</sequence>
<proteinExistence type="predicted"/>
<reference evidence="1 2" key="1">
    <citation type="journal article" date="2024" name="Plant Biotechnol. J.">
        <title>Genome and CRISPR/Cas9 system of a widespread forest tree (Populus alba) in the world.</title>
        <authorList>
            <person name="Liu Y.J."/>
            <person name="Jiang P.F."/>
            <person name="Han X.M."/>
            <person name="Li X.Y."/>
            <person name="Wang H.M."/>
            <person name="Wang Y.J."/>
            <person name="Wang X.X."/>
            <person name="Zeng Q.Y."/>
        </authorList>
    </citation>
    <scope>NUCLEOTIDE SEQUENCE [LARGE SCALE GENOMIC DNA]</scope>
    <source>
        <strain evidence="2">cv. PAL-ZL1</strain>
    </source>
</reference>
<evidence type="ECO:0000313" key="2">
    <source>
        <dbReference type="Proteomes" id="UP000309997"/>
    </source>
</evidence>
<evidence type="ECO:0000313" key="1">
    <source>
        <dbReference type="EMBL" id="KAL3612599.1"/>
    </source>
</evidence>
<accession>A0ACC4D5G0</accession>
<dbReference type="EMBL" id="RCHU02000001">
    <property type="protein sequence ID" value="KAL3612599.1"/>
    <property type="molecule type" value="Genomic_DNA"/>
</dbReference>
<protein>
    <submittedName>
        <fullName evidence="1">Uncharacterized protein</fullName>
    </submittedName>
</protein>
<dbReference type="Proteomes" id="UP000309997">
    <property type="component" value="Unassembled WGS sequence"/>
</dbReference>
<comment type="caution">
    <text evidence="1">The sequence shown here is derived from an EMBL/GenBank/DDBJ whole genome shotgun (WGS) entry which is preliminary data.</text>
</comment>
<name>A0ACC4D5G0_POPAL</name>
<organism evidence="1 2">
    <name type="scientific">Populus alba</name>
    <name type="common">White poplar</name>
    <dbReference type="NCBI Taxonomy" id="43335"/>
    <lineage>
        <taxon>Eukaryota</taxon>
        <taxon>Viridiplantae</taxon>
        <taxon>Streptophyta</taxon>
        <taxon>Embryophyta</taxon>
        <taxon>Tracheophyta</taxon>
        <taxon>Spermatophyta</taxon>
        <taxon>Magnoliopsida</taxon>
        <taxon>eudicotyledons</taxon>
        <taxon>Gunneridae</taxon>
        <taxon>Pentapetalae</taxon>
        <taxon>rosids</taxon>
        <taxon>fabids</taxon>
        <taxon>Malpighiales</taxon>
        <taxon>Salicaceae</taxon>
        <taxon>Saliceae</taxon>
        <taxon>Populus</taxon>
    </lineage>
</organism>
<keyword evidence="2" id="KW-1185">Reference proteome</keyword>